<accession>A0A810PX78</accession>
<dbReference type="PANTHER" id="PTHR38440">
    <property type="entry name" value="UPF0398 PROTEIN YPSA"/>
    <property type="match status" value="1"/>
</dbReference>
<dbReference type="InterPro" id="IPR010697">
    <property type="entry name" value="YspA"/>
</dbReference>
<evidence type="ECO:0000313" key="1">
    <source>
        <dbReference type="EMBL" id="BCK78835.1"/>
    </source>
</evidence>
<dbReference type="Gene3D" id="3.40.50.450">
    <property type="match status" value="1"/>
</dbReference>
<dbReference type="PANTHER" id="PTHR38440:SF1">
    <property type="entry name" value="UPF0398 PROTEIN SPR0331"/>
    <property type="match status" value="1"/>
</dbReference>
<dbReference type="Pfam" id="PF06908">
    <property type="entry name" value="YpsA"/>
    <property type="match status" value="1"/>
</dbReference>
<proteinExistence type="predicted"/>
<organism evidence="1 2">
    <name type="scientific">Vescimonas fastidiosa</name>
    <dbReference type="NCBI Taxonomy" id="2714353"/>
    <lineage>
        <taxon>Bacteria</taxon>
        <taxon>Bacillati</taxon>
        <taxon>Bacillota</taxon>
        <taxon>Clostridia</taxon>
        <taxon>Eubacteriales</taxon>
        <taxon>Oscillospiraceae</taxon>
        <taxon>Vescimonas</taxon>
    </lineage>
</organism>
<keyword evidence="2" id="KW-1185">Reference proteome</keyword>
<dbReference type="SUPFAM" id="SSF102405">
    <property type="entry name" value="MCP/YpsA-like"/>
    <property type="match status" value="1"/>
</dbReference>
<dbReference type="Proteomes" id="UP000681343">
    <property type="component" value="Chromosome"/>
</dbReference>
<sequence length="177" mass="20190">MDVRARQVSCSFTGHRPEKLPWGVHESDRRCRALQERLFQAVQTAYEQGFRHFLCGMARGCDFWFCEAVLRLRGEHGEVSLEAAIPYAGQAERWDRADRARYEALLARCDYKTVLQEAYSPGCMQRRNRYLVDHASMLIAVHDGLPGGTQQTIAYALRRGLDIVDTPSVLEKNKDGV</sequence>
<dbReference type="KEGG" id="vfa:MM35RIKEN_10270"/>
<dbReference type="EMBL" id="AP023415">
    <property type="protein sequence ID" value="BCK78835.1"/>
    <property type="molecule type" value="Genomic_DNA"/>
</dbReference>
<evidence type="ECO:0008006" key="3">
    <source>
        <dbReference type="Google" id="ProtNLM"/>
    </source>
</evidence>
<protein>
    <recommendedName>
        <fullName evidence="3">DUF1273 family protein</fullName>
    </recommendedName>
</protein>
<dbReference type="AlphaFoldDB" id="A0A810PX78"/>
<name>A0A810PX78_9FIRM</name>
<evidence type="ECO:0000313" key="2">
    <source>
        <dbReference type="Proteomes" id="UP000681343"/>
    </source>
</evidence>
<reference evidence="1" key="1">
    <citation type="submission" date="2020-09" db="EMBL/GenBank/DDBJ databases">
        <title>New species isolated from human feces.</title>
        <authorList>
            <person name="Kitahara M."/>
            <person name="Shigeno Y."/>
            <person name="Shime M."/>
            <person name="Matsumoto Y."/>
            <person name="Nakamura S."/>
            <person name="Motooka D."/>
            <person name="Fukuoka S."/>
            <person name="Nishikawa H."/>
            <person name="Benno Y."/>
        </authorList>
    </citation>
    <scope>NUCLEOTIDE SEQUENCE</scope>
    <source>
        <strain evidence="1">MM35</strain>
    </source>
</reference>
<gene>
    <name evidence="1" type="ORF">MM35RIKEN_10270</name>
</gene>